<dbReference type="AlphaFoldDB" id="A0A1H5LT04"/>
<dbReference type="EMBL" id="FNTX01000002">
    <property type="protein sequence ID" value="SEE80114.1"/>
    <property type="molecule type" value="Genomic_DNA"/>
</dbReference>
<dbReference type="PANTHER" id="PTHR30146:SF109">
    <property type="entry name" value="HTH-TYPE TRANSCRIPTIONAL REGULATOR GALS"/>
    <property type="match status" value="1"/>
</dbReference>
<dbReference type="GO" id="GO:0000976">
    <property type="term" value="F:transcription cis-regulatory region binding"/>
    <property type="evidence" value="ECO:0007669"/>
    <property type="project" value="TreeGrafter"/>
</dbReference>
<dbReference type="OrthoDB" id="3563699at2"/>
<dbReference type="PROSITE" id="PS50932">
    <property type="entry name" value="HTH_LACI_2"/>
    <property type="match status" value="1"/>
</dbReference>
<dbReference type="SUPFAM" id="SSF53822">
    <property type="entry name" value="Periplasmic binding protein-like I"/>
    <property type="match status" value="1"/>
</dbReference>
<dbReference type="Pfam" id="PF00356">
    <property type="entry name" value="LacI"/>
    <property type="match status" value="1"/>
</dbReference>
<keyword evidence="3" id="KW-0804">Transcription</keyword>
<evidence type="ECO:0000256" key="2">
    <source>
        <dbReference type="ARBA" id="ARBA00023125"/>
    </source>
</evidence>
<keyword evidence="2 5" id="KW-0238">DNA-binding</keyword>
<name>A0A1H5LT04_9MICO</name>
<evidence type="ECO:0000256" key="1">
    <source>
        <dbReference type="ARBA" id="ARBA00023015"/>
    </source>
</evidence>
<feature type="domain" description="HTH lacI-type" evidence="4">
    <location>
        <begin position="5"/>
        <end position="59"/>
    </location>
</feature>
<protein>
    <submittedName>
        <fullName evidence="5">DNA-binding transcriptional regulator, LacI/PurR family</fullName>
    </submittedName>
</protein>
<dbReference type="PROSITE" id="PS00356">
    <property type="entry name" value="HTH_LACI_1"/>
    <property type="match status" value="1"/>
</dbReference>
<dbReference type="PANTHER" id="PTHR30146">
    <property type="entry name" value="LACI-RELATED TRANSCRIPTIONAL REPRESSOR"/>
    <property type="match status" value="1"/>
</dbReference>
<dbReference type="SUPFAM" id="SSF47413">
    <property type="entry name" value="lambda repressor-like DNA-binding domains"/>
    <property type="match status" value="1"/>
</dbReference>
<dbReference type="Gene3D" id="3.40.50.2300">
    <property type="match status" value="2"/>
</dbReference>
<dbReference type="GO" id="GO:0003700">
    <property type="term" value="F:DNA-binding transcription factor activity"/>
    <property type="evidence" value="ECO:0007669"/>
    <property type="project" value="TreeGrafter"/>
</dbReference>
<dbReference type="Proteomes" id="UP000199220">
    <property type="component" value="Unassembled WGS sequence"/>
</dbReference>
<dbReference type="CDD" id="cd01392">
    <property type="entry name" value="HTH_LacI"/>
    <property type="match status" value="1"/>
</dbReference>
<dbReference type="SMART" id="SM00354">
    <property type="entry name" value="HTH_LACI"/>
    <property type="match status" value="1"/>
</dbReference>
<evidence type="ECO:0000313" key="5">
    <source>
        <dbReference type="EMBL" id="SEE80114.1"/>
    </source>
</evidence>
<gene>
    <name evidence="5" type="ORF">SAMN04488554_2962</name>
</gene>
<sequence length="336" mass="35028">MNGKPTLDDVAAVAGVSAKTVSNVLLDRPHVAEGTRVRVRAAVQSVGYQVNQAGRGLVSGRSGRIAVVVPKLYQPYFAEIAERLIVALGEAGFSSTLRIAPDAQAEKDAVHGVTTADADGVIICPHHLSTELLGGQAPSRPVVQVGGGPSGLVDAVVMGESAGFEAVTRHLLDSGRQRLALVWNSTGSGSPEGARYEAFVAAHRARGMEPDPALMVAGSDWDRRVSGYEAMTGLLRSGADFDAVVGINDAVAVGAMRALRSHGIRVPEDVAVTGFDDTDEAAFTVPPLTSVSPEQEEMVAVAVRMLVERLSGLEVPPRAHLTGAHLVPRASSGARR</sequence>
<dbReference type="CDD" id="cd06267">
    <property type="entry name" value="PBP1_LacI_sugar_binding-like"/>
    <property type="match status" value="1"/>
</dbReference>
<organism evidence="5 6">
    <name type="scientific">Ruania alba</name>
    <dbReference type="NCBI Taxonomy" id="648782"/>
    <lineage>
        <taxon>Bacteria</taxon>
        <taxon>Bacillati</taxon>
        <taxon>Actinomycetota</taxon>
        <taxon>Actinomycetes</taxon>
        <taxon>Micrococcales</taxon>
        <taxon>Ruaniaceae</taxon>
        <taxon>Ruania</taxon>
    </lineage>
</organism>
<dbReference type="InterPro" id="IPR028082">
    <property type="entry name" value="Peripla_BP_I"/>
</dbReference>
<dbReference type="InterPro" id="IPR046335">
    <property type="entry name" value="LacI/GalR-like_sensor"/>
</dbReference>
<evidence type="ECO:0000313" key="6">
    <source>
        <dbReference type="Proteomes" id="UP000199220"/>
    </source>
</evidence>
<dbReference type="RefSeq" id="WP_089773836.1">
    <property type="nucleotide sequence ID" value="NZ_FNTX01000002.1"/>
</dbReference>
<keyword evidence="6" id="KW-1185">Reference proteome</keyword>
<dbReference type="InterPro" id="IPR000843">
    <property type="entry name" value="HTH_LacI"/>
</dbReference>
<dbReference type="Gene3D" id="1.10.260.40">
    <property type="entry name" value="lambda repressor-like DNA-binding domains"/>
    <property type="match status" value="1"/>
</dbReference>
<evidence type="ECO:0000259" key="4">
    <source>
        <dbReference type="PROSITE" id="PS50932"/>
    </source>
</evidence>
<keyword evidence="1" id="KW-0805">Transcription regulation</keyword>
<dbReference type="STRING" id="648782.SAMN04488554_2962"/>
<proteinExistence type="predicted"/>
<dbReference type="Pfam" id="PF13377">
    <property type="entry name" value="Peripla_BP_3"/>
    <property type="match status" value="1"/>
</dbReference>
<evidence type="ECO:0000256" key="3">
    <source>
        <dbReference type="ARBA" id="ARBA00023163"/>
    </source>
</evidence>
<accession>A0A1H5LT04</accession>
<reference evidence="6" key="1">
    <citation type="submission" date="2016-10" db="EMBL/GenBank/DDBJ databases">
        <authorList>
            <person name="Varghese N."/>
            <person name="Submissions S."/>
        </authorList>
    </citation>
    <scope>NUCLEOTIDE SEQUENCE [LARGE SCALE GENOMIC DNA]</scope>
    <source>
        <strain evidence="6">DSM 21368</strain>
    </source>
</reference>
<dbReference type="InterPro" id="IPR010982">
    <property type="entry name" value="Lambda_DNA-bd_dom_sf"/>
</dbReference>